<sequence length="174" mass="19295">MFTMNFSCVNIGTRNIARFVGIYSGILGENKLLGIQMKRWCVFLIVVSSSALSVELDALEITQKILESSNPKDVAAQYFHNQELLNAIENLGSLEGSKCFLNHDSKVFDTVTCQIIPIGQKSGLVVEFYYFLDGVNWVGTNFSFVQQLPKDICINNIAVIKGIGNGLSFNKIKC</sequence>
<evidence type="ECO:0000313" key="1">
    <source>
        <dbReference type="EMBL" id="TLX46663.1"/>
    </source>
</evidence>
<accession>A0A5R9Q0I0</accession>
<comment type="caution">
    <text evidence="1">The sequence shown here is derived from an EMBL/GenBank/DDBJ whole genome shotgun (WGS) entry which is preliminary data.</text>
</comment>
<dbReference type="RefSeq" id="WP_138481892.1">
    <property type="nucleotide sequence ID" value="NZ_PPSW01000019.1"/>
</dbReference>
<protein>
    <submittedName>
        <fullName evidence="1">Uncharacterized protein</fullName>
    </submittedName>
</protein>
<dbReference type="EMBL" id="PPSW01000019">
    <property type="protein sequence ID" value="TLX46663.1"/>
    <property type="molecule type" value="Genomic_DNA"/>
</dbReference>
<proteinExistence type="predicted"/>
<reference evidence="1 2" key="1">
    <citation type="submission" date="2018-01" db="EMBL/GenBank/DDBJ databases">
        <title>Co-occurrence of chitin degradation, pigmentation and bioactivity in marine Pseudoalteromonas.</title>
        <authorList>
            <person name="Paulsen S."/>
            <person name="Gram L."/>
            <person name="Machado H."/>
        </authorList>
    </citation>
    <scope>NUCLEOTIDE SEQUENCE [LARGE SCALE GENOMIC DNA]</scope>
    <source>
        <strain evidence="1 2">S3663</strain>
    </source>
</reference>
<dbReference type="Proteomes" id="UP000309186">
    <property type="component" value="Unassembled WGS sequence"/>
</dbReference>
<name>A0A5R9Q0I0_9GAMM</name>
<evidence type="ECO:0000313" key="2">
    <source>
        <dbReference type="Proteomes" id="UP000309186"/>
    </source>
</evidence>
<gene>
    <name evidence="1" type="ORF">C1E24_12415</name>
</gene>
<dbReference type="OrthoDB" id="9991633at2"/>
<dbReference type="AlphaFoldDB" id="A0A5R9Q0I0"/>
<organism evidence="1 2">
    <name type="scientific">Pseudoalteromonas phenolica</name>
    <dbReference type="NCBI Taxonomy" id="161398"/>
    <lineage>
        <taxon>Bacteria</taxon>
        <taxon>Pseudomonadati</taxon>
        <taxon>Pseudomonadota</taxon>
        <taxon>Gammaproteobacteria</taxon>
        <taxon>Alteromonadales</taxon>
        <taxon>Pseudoalteromonadaceae</taxon>
        <taxon>Pseudoalteromonas</taxon>
    </lineage>
</organism>